<gene>
    <name evidence="1" type="ORF">GCM10011346_02970</name>
</gene>
<organism evidence="1 2">
    <name type="scientific">Oceanobacillus neutriphilus</name>
    <dbReference type="NCBI Taxonomy" id="531815"/>
    <lineage>
        <taxon>Bacteria</taxon>
        <taxon>Bacillati</taxon>
        <taxon>Bacillota</taxon>
        <taxon>Bacilli</taxon>
        <taxon>Bacillales</taxon>
        <taxon>Bacillaceae</taxon>
        <taxon>Oceanobacillus</taxon>
    </lineage>
</organism>
<comment type="caution">
    <text evidence="1">The sequence shown here is derived from an EMBL/GenBank/DDBJ whole genome shotgun (WGS) entry which is preliminary data.</text>
</comment>
<name>A0ABQ2NPF3_9BACI</name>
<evidence type="ECO:0000313" key="2">
    <source>
        <dbReference type="Proteomes" id="UP000641206"/>
    </source>
</evidence>
<proteinExistence type="predicted"/>
<protein>
    <submittedName>
        <fullName evidence="1">Uncharacterized protein</fullName>
    </submittedName>
</protein>
<evidence type="ECO:0000313" key="1">
    <source>
        <dbReference type="EMBL" id="GGP07346.1"/>
    </source>
</evidence>
<sequence>MSKEEKYAFEVYELIVKLFDKEDENYQFELTEIDLTAFFTGMLIANNMFFLKVTGNDGDLFDFISTQMRLAHQYATKPAEEEEIIGGE</sequence>
<dbReference type="EMBL" id="BMLW01000001">
    <property type="protein sequence ID" value="GGP07346.1"/>
    <property type="molecule type" value="Genomic_DNA"/>
</dbReference>
<reference evidence="2" key="1">
    <citation type="journal article" date="2019" name="Int. J. Syst. Evol. Microbiol.">
        <title>The Global Catalogue of Microorganisms (GCM) 10K type strain sequencing project: providing services to taxonomists for standard genome sequencing and annotation.</title>
        <authorList>
            <consortium name="The Broad Institute Genomics Platform"/>
            <consortium name="The Broad Institute Genome Sequencing Center for Infectious Disease"/>
            <person name="Wu L."/>
            <person name="Ma J."/>
        </authorList>
    </citation>
    <scope>NUCLEOTIDE SEQUENCE [LARGE SCALE GENOMIC DNA]</scope>
    <source>
        <strain evidence="2">CGMCC 1.7693</strain>
    </source>
</reference>
<keyword evidence="2" id="KW-1185">Reference proteome</keyword>
<accession>A0ABQ2NPF3</accession>
<dbReference type="Proteomes" id="UP000641206">
    <property type="component" value="Unassembled WGS sequence"/>
</dbReference>
<dbReference type="RefSeq" id="WP_188732772.1">
    <property type="nucleotide sequence ID" value="NZ_BMLW01000001.1"/>
</dbReference>